<dbReference type="Pfam" id="PF14769">
    <property type="entry name" value="CLAMP"/>
    <property type="match status" value="1"/>
</dbReference>
<evidence type="ECO:0000313" key="1">
    <source>
        <dbReference type="EMBL" id="MXQ89844.1"/>
    </source>
</evidence>
<protein>
    <submittedName>
        <fullName evidence="1">Uncharacterized protein</fullName>
    </submittedName>
</protein>
<accession>A0A6B0RP72</accession>
<proteinExistence type="predicted"/>
<dbReference type="EMBL" id="VBQZ03000059">
    <property type="protein sequence ID" value="MXQ89844.1"/>
    <property type="molecule type" value="Genomic_DNA"/>
</dbReference>
<dbReference type="InterPro" id="IPR032727">
    <property type="entry name" value="CLAMP"/>
</dbReference>
<dbReference type="AlphaFoldDB" id="A0A6B0RP72"/>
<comment type="caution">
    <text evidence="1">The sequence shown here is derived from an EMBL/GenBank/DDBJ whole genome shotgun (WGS) entry which is preliminary data.</text>
</comment>
<dbReference type="Proteomes" id="UP000322234">
    <property type="component" value="Unassembled WGS sequence"/>
</dbReference>
<name>A0A6B0RP72_9CETA</name>
<organism evidence="1 2">
    <name type="scientific">Bos mutus</name>
    <name type="common">wild yak</name>
    <dbReference type="NCBI Taxonomy" id="72004"/>
    <lineage>
        <taxon>Eukaryota</taxon>
        <taxon>Metazoa</taxon>
        <taxon>Chordata</taxon>
        <taxon>Craniata</taxon>
        <taxon>Vertebrata</taxon>
        <taxon>Euteleostomi</taxon>
        <taxon>Mammalia</taxon>
        <taxon>Eutheria</taxon>
        <taxon>Laurasiatheria</taxon>
        <taxon>Artiodactyla</taxon>
        <taxon>Ruminantia</taxon>
        <taxon>Pecora</taxon>
        <taxon>Bovidae</taxon>
        <taxon>Bovinae</taxon>
        <taxon>Bos</taxon>
    </lineage>
</organism>
<evidence type="ECO:0000313" key="2">
    <source>
        <dbReference type="Proteomes" id="UP000322234"/>
    </source>
</evidence>
<keyword evidence="2" id="KW-1185">Reference proteome</keyword>
<sequence>MLAKANSGVPTSNPKTGMAYVNAIHEHETIGSACLCKVNTFGHISIHPQAFVMLYRVLTSTKAMWLTLKKPEGREHLRRLLNWEEFDELRDSRRSILLDTLYESIIFAVGKGFPWREVAQVVKFTEELLKETKGCSITEAVTILGNKLRDYQGQFNTTHLLALCDYFHNTFIRHYKLYQYVLGQDQDVNLTVTNLEVCTPPQPLPLAEGKDREVWKHEQQLEELSTAEVQKRTNMLLLKGALRLEQQHLLQETFSQLPGRRHQTLNREELEKLITEAIHIQIECLKELLQYEIQITFDILDLKLQKKTLNLNAPIPPLVPIAGQSGQDEALKLSKTNKGKKAKAKK</sequence>
<reference evidence="1" key="1">
    <citation type="submission" date="2019-10" db="EMBL/GenBank/DDBJ databases">
        <title>The sequence and de novo assembly of the wild yak genome.</title>
        <authorList>
            <person name="Liu Y."/>
        </authorList>
    </citation>
    <scope>NUCLEOTIDE SEQUENCE [LARGE SCALE GENOMIC DNA]</scope>
    <source>
        <strain evidence="1">WY2019</strain>
    </source>
</reference>
<dbReference type="PANTHER" id="PTHR28457:SF2">
    <property type="entry name" value="SIMILAR TO 4930578I06RIK PROTEIN"/>
    <property type="match status" value="1"/>
</dbReference>
<dbReference type="PANTHER" id="PTHR28457">
    <property type="entry name" value="COILED-COIL DOMAIN-CONTAINING PROTEIN 189"/>
    <property type="match status" value="1"/>
</dbReference>
<gene>
    <name evidence="1" type="ORF">E5288_WYG020546</name>
</gene>